<dbReference type="Pfam" id="PF08448">
    <property type="entry name" value="PAS_4"/>
    <property type="match status" value="1"/>
</dbReference>
<proteinExistence type="predicted"/>
<organism evidence="2 3">
    <name type="scientific">Sphingomonas aracearum</name>
    <dbReference type="NCBI Taxonomy" id="2283317"/>
    <lineage>
        <taxon>Bacteria</taxon>
        <taxon>Pseudomonadati</taxon>
        <taxon>Pseudomonadota</taxon>
        <taxon>Alphaproteobacteria</taxon>
        <taxon>Sphingomonadales</taxon>
        <taxon>Sphingomonadaceae</taxon>
        <taxon>Sphingomonas</taxon>
    </lineage>
</organism>
<sequence length="301" mass="31115">MNAPTRIARLEPGRDQVVTSSDLVRHFGIWQDRAARSPVYVLQRGRPRFVLTTIDVMEALCAPSGEEAGTSADIDGTLVDGVSDLVVVADGSLRVSFANQAARAYFGEAAAVGANVAGLSSSSAGTILAEAVRRVAGTGVAESLELPSPTYPCRTLMVAIAPHGGGVTLTARDATLAADLAEARAVDDARRQALEAMRDMAVARINLRGYLEAPDSLLEALTGLSGEALASVRFVSLLDISARALTGDAIEAVIASGEPQVVNARLLVNRSAPVPVRIGLAALRLNGAVRGVTALIARASA</sequence>
<dbReference type="Proteomes" id="UP000253918">
    <property type="component" value="Unassembled WGS sequence"/>
</dbReference>
<keyword evidence="3" id="KW-1185">Reference proteome</keyword>
<comment type="caution">
    <text evidence="2">The sequence shown here is derived from an EMBL/GenBank/DDBJ whole genome shotgun (WGS) entry which is preliminary data.</text>
</comment>
<dbReference type="OrthoDB" id="7861242at2"/>
<dbReference type="Gene3D" id="3.30.450.20">
    <property type="entry name" value="PAS domain"/>
    <property type="match status" value="1"/>
</dbReference>
<evidence type="ECO:0000313" key="2">
    <source>
        <dbReference type="EMBL" id="RDE05123.1"/>
    </source>
</evidence>
<evidence type="ECO:0000259" key="1">
    <source>
        <dbReference type="Pfam" id="PF08448"/>
    </source>
</evidence>
<dbReference type="EMBL" id="QQNB01000002">
    <property type="protein sequence ID" value="RDE05123.1"/>
    <property type="molecule type" value="Genomic_DNA"/>
</dbReference>
<dbReference type="RefSeq" id="WP_114687194.1">
    <property type="nucleotide sequence ID" value="NZ_QQNB01000002.1"/>
</dbReference>
<feature type="domain" description="PAS fold-4" evidence="1">
    <location>
        <begin position="80"/>
        <end position="175"/>
    </location>
</feature>
<dbReference type="InterPro" id="IPR013656">
    <property type="entry name" value="PAS_4"/>
</dbReference>
<gene>
    <name evidence="2" type="ORF">DVW87_07510</name>
</gene>
<evidence type="ECO:0000313" key="3">
    <source>
        <dbReference type="Proteomes" id="UP000253918"/>
    </source>
</evidence>
<name>A0A369VSY1_9SPHN</name>
<accession>A0A369VSY1</accession>
<protein>
    <recommendedName>
        <fullName evidence="1">PAS fold-4 domain-containing protein</fullName>
    </recommendedName>
</protein>
<reference evidence="2 3" key="1">
    <citation type="submission" date="2018-07" db="EMBL/GenBank/DDBJ databases">
        <title>a novel species of Sphingomonas isolated from the rhizosphere soil of Araceae plant.</title>
        <authorList>
            <person name="Zhiyong W."/>
            <person name="Qinglan Z."/>
            <person name="Zhiwei F."/>
            <person name="Ding X."/>
            <person name="Gejiao W."/>
            <person name="Shixue Z."/>
        </authorList>
    </citation>
    <scope>NUCLEOTIDE SEQUENCE [LARGE SCALE GENOMIC DNA]</scope>
    <source>
        <strain evidence="2 3">WZY 27</strain>
    </source>
</reference>
<dbReference type="AlphaFoldDB" id="A0A369VSY1"/>